<sequence length="237" mass="26494">MNGLLNTDDLESLSQAERAYRRLRGEILHGDLMPGERLRAADLQDRYSLGLTPIREALMRLASESLVEGETNRGARVTDASLDELADIMATRRAIERLCLTAAMARGGADWEAEIVASMHLLSRTPLPADPGDREAAARWEAQHRRFHLALVSACGSKWLLRFWATLADHSERYRKVRLLHHHEAEAEVRDINAEHAAIMAAVLDRDPVRATDLMDRHLTNTETSVARLLAPKGSKP</sequence>
<dbReference type="Proteomes" id="UP000766595">
    <property type="component" value="Unassembled WGS sequence"/>
</dbReference>
<dbReference type="SMART" id="SM00895">
    <property type="entry name" value="FCD"/>
    <property type="match status" value="1"/>
</dbReference>
<dbReference type="PROSITE" id="PS50949">
    <property type="entry name" value="HTH_GNTR"/>
    <property type="match status" value="1"/>
</dbReference>
<dbReference type="InterPro" id="IPR036390">
    <property type="entry name" value="WH_DNA-bd_sf"/>
</dbReference>
<dbReference type="InterPro" id="IPR011711">
    <property type="entry name" value="GntR_C"/>
</dbReference>
<dbReference type="InterPro" id="IPR008920">
    <property type="entry name" value="TF_FadR/GntR_C"/>
</dbReference>
<dbReference type="SMART" id="SM00345">
    <property type="entry name" value="HTH_GNTR"/>
    <property type="match status" value="1"/>
</dbReference>
<keyword evidence="2" id="KW-0238">DNA-binding</keyword>
<dbReference type="GO" id="GO:0003700">
    <property type="term" value="F:DNA-binding transcription factor activity"/>
    <property type="evidence" value="ECO:0007669"/>
    <property type="project" value="InterPro"/>
</dbReference>
<dbReference type="Pfam" id="PF07729">
    <property type="entry name" value="FCD"/>
    <property type="match status" value="1"/>
</dbReference>
<proteinExistence type="predicted"/>
<evidence type="ECO:0000259" key="4">
    <source>
        <dbReference type="PROSITE" id="PS50949"/>
    </source>
</evidence>
<evidence type="ECO:0000256" key="3">
    <source>
        <dbReference type="ARBA" id="ARBA00023163"/>
    </source>
</evidence>
<comment type="caution">
    <text evidence="5">The sequence shown here is derived from an EMBL/GenBank/DDBJ whole genome shotgun (WGS) entry which is preliminary data.</text>
</comment>
<dbReference type="Gene3D" id="1.20.120.530">
    <property type="entry name" value="GntR ligand-binding domain-like"/>
    <property type="match status" value="1"/>
</dbReference>
<dbReference type="AlphaFoldDB" id="A0A947D354"/>
<organism evidence="5 6">
    <name type="scientific">Prosthecodimorpha staleyi</name>
    <dbReference type="NCBI Taxonomy" id="2840188"/>
    <lineage>
        <taxon>Bacteria</taxon>
        <taxon>Pseudomonadati</taxon>
        <taxon>Pseudomonadota</taxon>
        <taxon>Alphaproteobacteria</taxon>
        <taxon>Hyphomicrobiales</taxon>
        <taxon>Ancalomicrobiaceae</taxon>
        <taxon>Prosthecodimorpha</taxon>
    </lineage>
</organism>
<dbReference type="EMBL" id="JAHHZF010000004">
    <property type="protein sequence ID" value="MBT9289876.1"/>
    <property type="molecule type" value="Genomic_DNA"/>
</dbReference>
<evidence type="ECO:0000256" key="1">
    <source>
        <dbReference type="ARBA" id="ARBA00023015"/>
    </source>
</evidence>
<dbReference type="InterPro" id="IPR036388">
    <property type="entry name" value="WH-like_DNA-bd_sf"/>
</dbReference>
<dbReference type="SUPFAM" id="SSF48008">
    <property type="entry name" value="GntR ligand-binding domain-like"/>
    <property type="match status" value="1"/>
</dbReference>
<evidence type="ECO:0000256" key="2">
    <source>
        <dbReference type="ARBA" id="ARBA00023125"/>
    </source>
</evidence>
<feature type="domain" description="HTH gntR-type" evidence="4">
    <location>
        <begin position="13"/>
        <end position="80"/>
    </location>
</feature>
<keyword evidence="6" id="KW-1185">Reference proteome</keyword>
<dbReference type="GO" id="GO:0003677">
    <property type="term" value="F:DNA binding"/>
    <property type="evidence" value="ECO:0007669"/>
    <property type="project" value="UniProtKB-KW"/>
</dbReference>
<evidence type="ECO:0000313" key="6">
    <source>
        <dbReference type="Proteomes" id="UP000766595"/>
    </source>
</evidence>
<gene>
    <name evidence="5" type="ORF">KL771_10435</name>
</gene>
<dbReference type="SUPFAM" id="SSF46785">
    <property type="entry name" value="Winged helix' DNA-binding domain"/>
    <property type="match status" value="1"/>
</dbReference>
<dbReference type="Gene3D" id="1.10.10.10">
    <property type="entry name" value="Winged helix-like DNA-binding domain superfamily/Winged helix DNA-binding domain"/>
    <property type="match status" value="1"/>
</dbReference>
<dbReference type="PANTHER" id="PTHR43537">
    <property type="entry name" value="TRANSCRIPTIONAL REGULATOR, GNTR FAMILY"/>
    <property type="match status" value="1"/>
</dbReference>
<name>A0A947D354_9HYPH</name>
<keyword evidence="3" id="KW-0804">Transcription</keyword>
<evidence type="ECO:0000313" key="5">
    <source>
        <dbReference type="EMBL" id="MBT9289876.1"/>
    </source>
</evidence>
<dbReference type="RefSeq" id="WP_261968475.1">
    <property type="nucleotide sequence ID" value="NZ_JAHHZF010000004.1"/>
</dbReference>
<accession>A0A947D354</accession>
<dbReference type="Pfam" id="PF00392">
    <property type="entry name" value="GntR"/>
    <property type="match status" value="1"/>
</dbReference>
<dbReference type="PANTHER" id="PTHR43537:SF20">
    <property type="entry name" value="HTH-TYPE TRANSCRIPTIONAL REPRESSOR GLAR"/>
    <property type="match status" value="1"/>
</dbReference>
<dbReference type="InterPro" id="IPR000524">
    <property type="entry name" value="Tscrpt_reg_HTH_GntR"/>
</dbReference>
<reference evidence="5 6" key="1">
    <citation type="submission" date="2021-06" db="EMBL/GenBank/DDBJ databases">
        <authorList>
            <person name="Grouzdev D.S."/>
            <person name="Koziaeva V."/>
        </authorList>
    </citation>
    <scope>NUCLEOTIDE SEQUENCE [LARGE SCALE GENOMIC DNA]</scope>
    <source>
        <strain evidence="5 6">22</strain>
    </source>
</reference>
<protein>
    <submittedName>
        <fullName evidence="5">FCD domain-containing protein</fullName>
    </submittedName>
</protein>
<keyword evidence="1" id="KW-0805">Transcription regulation</keyword>